<comment type="caution">
    <text evidence="1">The sequence shown here is derived from an EMBL/GenBank/DDBJ whole genome shotgun (WGS) entry which is preliminary data.</text>
</comment>
<evidence type="ECO:0000313" key="1">
    <source>
        <dbReference type="EMBL" id="KAJ1092524.1"/>
    </source>
</evidence>
<sequence length="280" mass="31559">MPLKFSRGELLPLGPRLLKARGWAAMSGVEIEGSVLSATDIWEAYKAVLSGQLTAQRAGLRKDRDEECRKLENKLLQLKAEYLTAPSRDRVHRIEEVRRECGALVQEEARAQFQASDRVYEEGNKACNLLLWLDKKEEGQRWVRGIPMAEMELRETPQAIAREFAKYLEWIYHSRATVDQGDLEALVGDHPAPLLYQDWVEALEEMITEGEVTAVMSQMNNGVMKPGAGDPVHVGKLLWLTSEWQKDLEDDQELSKETVLNNLDFGAITVAPDSDPVTGN</sequence>
<reference evidence="1" key="1">
    <citation type="journal article" date="2022" name="bioRxiv">
        <title>Sequencing and chromosome-scale assembly of the giantPleurodeles waltlgenome.</title>
        <authorList>
            <person name="Brown T."/>
            <person name="Elewa A."/>
            <person name="Iarovenko S."/>
            <person name="Subramanian E."/>
            <person name="Araus A.J."/>
            <person name="Petzold A."/>
            <person name="Susuki M."/>
            <person name="Suzuki K.-i.T."/>
            <person name="Hayashi T."/>
            <person name="Toyoda A."/>
            <person name="Oliveira C."/>
            <person name="Osipova E."/>
            <person name="Leigh N.D."/>
            <person name="Simon A."/>
            <person name="Yun M.H."/>
        </authorList>
    </citation>
    <scope>NUCLEOTIDE SEQUENCE</scope>
    <source>
        <strain evidence="1">20211129_DDA</strain>
        <tissue evidence="1">Liver</tissue>
    </source>
</reference>
<accession>A0AAV7LQ30</accession>
<organism evidence="1 2">
    <name type="scientific">Pleurodeles waltl</name>
    <name type="common">Iberian ribbed newt</name>
    <dbReference type="NCBI Taxonomy" id="8319"/>
    <lineage>
        <taxon>Eukaryota</taxon>
        <taxon>Metazoa</taxon>
        <taxon>Chordata</taxon>
        <taxon>Craniata</taxon>
        <taxon>Vertebrata</taxon>
        <taxon>Euteleostomi</taxon>
        <taxon>Amphibia</taxon>
        <taxon>Batrachia</taxon>
        <taxon>Caudata</taxon>
        <taxon>Salamandroidea</taxon>
        <taxon>Salamandridae</taxon>
        <taxon>Pleurodelinae</taxon>
        <taxon>Pleurodeles</taxon>
    </lineage>
</organism>
<protein>
    <submittedName>
        <fullName evidence="1">Uncharacterized protein</fullName>
    </submittedName>
</protein>
<name>A0AAV7LQ30_PLEWA</name>
<dbReference type="Proteomes" id="UP001066276">
    <property type="component" value="Chromosome 11"/>
</dbReference>
<proteinExistence type="predicted"/>
<dbReference type="AlphaFoldDB" id="A0AAV7LQ30"/>
<dbReference type="EMBL" id="JANPWB010000015">
    <property type="protein sequence ID" value="KAJ1092524.1"/>
    <property type="molecule type" value="Genomic_DNA"/>
</dbReference>
<evidence type="ECO:0000313" key="2">
    <source>
        <dbReference type="Proteomes" id="UP001066276"/>
    </source>
</evidence>
<gene>
    <name evidence="1" type="ORF">NDU88_005634</name>
</gene>
<keyword evidence="2" id="KW-1185">Reference proteome</keyword>